<keyword evidence="4" id="KW-0067">ATP-binding</keyword>
<geneLocation type="plasmid" evidence="11">
    <name>Rts1</name>
</geneLocation>
<reference evidence="11" key="1">
    <citation type="journal article" date="1968" name="Nature">
        <title>Temperature sensitivity of cell growth in Escherichia coli associated with the temperature sensitive R(KM) factor.</title>
        <authorList>
            <person name="Terawaki Y."/>
            <person name="Kakizawa Y."/>
            <person name="Takayasu H."/>
            <person name="Yoshikawa M."/>
        </authorList>
    </citation>
    <scope>NUCLEOTIDE SEQUENCE</scope>
    <source>
        <strain evidence="11">UR-75</strain>
        <plasmid evidence="11">Rts1</plasmid>
    </source>
</reference>
<comment type="catalytic activity">
    <reaction evidence="8">
        <text>ATP + H2O = ADP + phosphate + H(+)</text>
        <dbReference type="Rhea" id="RHEA:13065"/>
        <dbReference type="ChEBI" id="CHEBI:15377"/>
        <dbReference type="ChEBI" id="CHEBI:15378"/>
        <dbReference type="ChEBI" id="CHEBI:30616"/>
        <dbReference type="ChEBI" id="CHEBI:43474"/>
        <dbReference type="ChEBI" id="CHEBI:456216"/>
        <dbReference type="EC" id="5.6.2.4"/>
    </reaction>
</comment>
<dbReference type="GO" id="GO:0003677">
    <property type="term" value="F:DNA binding"/>
    <property type="evidence" value="ECO:0007669"/>
    <property type="project" value="InterPro"/>
</dbReference>
<sequence>MLLVALTDEQEKLASFTGQLLCGKAYAGTGKTFTLIQFSIRNADKRILYIVFNKAIREEAETKFPKNVHCATSHAMAFSRFKEYADKTRMNISVKEYRDILGEDNWQVVKLAVGGVNNFMNSADRVITMEHIKKDVQDEDKISSTRFDTALRAAKRLWEGMIDINSDVPCTGNTLLKLFQLSNPSLHTLYDIILFDEGQDANPVTLDIVLNNNCRKVVVGDDHQMINRWRGAENALAVVEEQGAVILRLTKSFRFGPMIAGLANLILSMKGETHPLIGLGQLDYISSPQEVMAQGFHAIISRTFMGVVQSAHEAIMMGKRVMWNGGIAKYNLDELLDIHSLKLMKYDQIKNKKILKDYGSWANYEDIAEKTKDTNMNRAIRIMDEYIDIPGMISTMRNNEAKSEAEADLIVTTAHTSKGLEWNNVVLNDDFGSVLEAIDMKKPKASIIDEMNLIYVAITRAKDYLSINSTIIELMREFSVRQENGKSIVII</sequence>
<dbReference type="InterPro" id="IPR014017">
    <property type="entry name" value="DNA_helicase_UvrD-like_C"/>
</dbReference>
<dbReference type="EMBL" id="AP004237">
    <property type="protein sequence ID" value="BAB93755.1"/>
    <property type="molecule type" value="Genomic_DNA"/>
</dbReference>
<evidence type="ECO:0000256" key="5">
    <source>
        <dbReference type="ARBA" id="ARBA00023235"/>
    </source>
</evidence>
<reference evidence="11" key="4">
    <citation type="journal article" date="1985" name="J. Bacteriol.">
        <title>Organization of the Tn6-related kanamycin resistance transposon Tn2680 carrying two copies of IS26 and an IS903 variant, IS903. B.</title>
        <authorList>
            <person name="Mollet B."/>
            <person name="Clerget M."/>
            <person name="Meyer J."/>
            <person name="Iida S."/>
        </authorList>
    </citation>
    <scope>NUCLEOTIDE SEQUENCE</scope>
    <source>
        <strain evidence="11">UR-75</strain>
        <plasmid evidence="11">Rts1</plasmid>
    </source>
</reference>
<accession>Q8L286</accession>
<reference evidence="11" key="3">
    <citation type="journal article" date="1984" name="J. Bacteriol.">
        <title>Complete nucleotide sequence of mini-Rts1 and its copy mutant.</title>
        <authorList>
            <person name="Kamio Y."/>
            <person name="Tabuchi A."/>
            <person name="Itoh Y."/>
            <person name="Katagiri H."/>
            <person name="Terawaki Y."/>
        </authorList>
    </citation>
    <scope>NUCLEOTIDE SEQUENCE</scope>
    <source>
        <strain evidence="11">UR-75</strain>
        <plasmid evidence="11">Rts1</plasmid>
    </source>
</reference>
<evidence type="ECO:0000256" key="2">
    <source>
        <dbReference type="ARBA" id="ARBA00022801"/>
    </source>
</evidence>
<protein>
    <recommendedName>
        <fullName evidence="7">DNA 3'-5' helicase</fullName>
        <ecNumber evidence="7">5.6.2.4</ecNumber>
    </recommendedName>
</protein>
<evidence type="ECO:0000256" key="6">
    <source>
        <dbReference type="ARBA" id="ARBA00034617"/>
    </source>
</evidence>
<dbReference type="EC" id="5.6.2.4" evidence="7"/>
<evidence type="ECO:0000256" key="4">
    <source>
        <dbReference type="ARBA" id="ARBA00022840"/>
    </source>
</evidence>
<reference evidence="11" key="2">
    <citation type="journal article" date="1983" name="J. Bacteriol.">
        <title>Nucleotide sequence of an incompatibility region of mini-Rts1 that contains five direct repeats.</title>
        <authorList>
            <person name="Kamio Y."/>
            <person name="Terawaki Y."/>
        </authorList>
    </citation>
    <scope>NUCLEOTIDE SEQUENCE</scope>
    <source>
        <strain evidence="11">UR-75</strain>
        <plasmid evidence="11">Rts1</plasmid>
    </source>
</reference>
<proteinExistence type="predicted"/>
<evidence type="ECO:0000259" key="9">
    <source>
        <dbReference type="Pfam" id="PF00580"/>
    </source>
</evidence>
<evidence type="ECO:0000259" key="10">
    <source>
        <dbReference type="Pfam" id="PF13361"/>
    </source>
</evidence>
<reference evidence="11" key="7">
    <citation type="journal article" date="1991" name="J. Bacteriol.">
        <title>Three short fragments of Rts1 DNA are responsible for the temperature-sensitive growth phenotype (Tsg) of host bacteria.</title>
        <authorList>
            <person name="Mochida S."/>
            <person name="Tsuchiya H."/>
            <person name="Mori K."/>
            <person name="Kaji A."/>
        </authorList>
    </citation>
    <scope>NUCLEOTIDE SEQUENCE</scope>
    <source>
        <strain evidence="11">UR-75</strain>
        <plasmid evidence="11">Rts1</plasmid>
    </source>
</reference>
<dbReference type="GO" id="GO:0000724">
    <property type="term" value="P:double-strand break repair via homologous recombination"/>
    <property type="evidence" value="ECO:0007669"/>
    <property type="project" value="TreeGrafter"/>
</dbReference>
<name>Q8L286_PROVU</name>
<dbReference type="AlphaFoldDB" id="Q8L286"/>
<dbReference type="GO" id="GO:0005524">
    <property type="term" value="F:ATP binding"/>
    <property type="evidence" value="ECO:0007669"/>
    <property type="project" value="UniProtKB-KW"/>
</dbReference>
<evidence type="ECO:0000256" key="3">
    <source>
        <dbReference type="ARBA" id="ARBA00022806"/>
    </source>
</evidence>
<reference evidence="11" key="8">
    <citation type="journal article" date="1994" name="J. Mol. Biol.">
        <title>Molecular cloning and expression of a novel hydroxymethylcytosine-specific restriction enzyme (PvuRts1I) modulated by glucosylation of DNA.</title>
        <authorList>
            <person name="Janosi L."/>
            <person name="Yonemitsu H."/>
            <person name="Hong H."/>
            <person name="Kaji A."/>
        </authorList>
    </citation>
    <scope>NUCLEOTIDE SEQUENCE</scope>
    <source>
        <strain evidence="11">UR-75</strain>
        <plasmid evidence="11">Rts1</plasmid>
    </source>
</reference>
<keyword evidence="5" id="KW-0413">Isomerase</keyword>
<feature type="domain" description="UvrD-like helicase C-terminal" evidence="10">
    <location>
        <begin position="356"/>
        <end position="468"/>
    </location>
</feature>
<dbReference type="InterPro" id="IPR000212">
    <property type="entry name" value="DNA_helicase_UvrD/REP"/>
</dbReference>
<dbReference type="Pfam" id="PF00580">
    <property type="entry name" value="UvrD-helicase"/>
    <property type="match status" value="1"/>
</dbReference>
<dbReference type="InterPro" id="IPR027417">
    <property type="entry name" value="P-loop_NTPase"/>
</dbReference>
<dbReference type="GO" id="GO:0016887">
    <property type="term" value="F:ATP hydrolysis activity"/>
    <property type="evidence" value="ECO:0007669"/>
    <property type="project" value="RHEA"/>
</dbReference>
<reference evidence="11" key="6">
    <citation type="journal article" date="1988" name="Plasmid">
        <title>Nucleotide sequence and copy control function of the extension of the incI region (incI-b) of Rts 1.</title>
        <authorList>
            <person name="Nozue H."/>
            <person name="Tsuchiya K."/>
            <person name="Kamio Y."/>
        </authorList>
    </citation>
    <scope>NUCLEOTIDE SEQUENCE</scope>
    <source>
        <strain evidence="11">UR-75</strain>
        <plasmid evidence="11">Rts1</plasmid>
    </source>
</reference>
<reference evidence="11" key="9">
    <citation type="journal article" date="1996" name="Biochem. Biophys. Res. Commun.">
        <title>A new plasmid-encoded proteic killer gene system: cloning, sequencing, and analyzing hig locus of plasmid Rts1.</title>
        <authorList>
            <person name="Tian Q.B."/>
            <person name="Ohnishi M."/>
            <person name="Tabuchi A."/>
            <person name="Terawaki Y."/>
        </authorList>
    </citation>
    <scope>NUCLEOTIDE SEQUENCE</scope>
    <source>
        <strain evidence="11">UR-75</strain>
        <plasmid evidence="11">Rts1</plasmid>
    </source>
</reference>
<feature type="domain" description="UvrD-like helicase ATP-binding" evidence="9">
    <location>
        <begin position="7"/>
        <end position="235"/>
    </location>
</feature>
<keyword evidence="1" id="KW-0547">Nucleotide-binding</keyword>
<dbReference type="PANTHER" id="PTHR11070">
    <property type="entry name" value="UVRD / RECB / PCRA DNA HELICASE FAMILY MEMBER"/>
    <property type="match status" value="1"/>
</dbReference>
<keyword evidence="11" id="KW-0614">Plasmid</keyword>
<dbReference type="GO" id="GO:0031297">
    <property type="term" value="P:replication fork processing"/>
    <property type="evidence" value="ECO:0007669"/>
    <property type="project" value="TreeGrafter"/>
</dbReference>
<dbReference type="Pfam" id="PF13361">
    <property type="entry name" value="UvrD_C"/>
    <property type="match status" value="1"/>
</dbReference>
<reference evidence="11" key="10">
    <citation type="journal article" date="2002" name="J. Bacteriol.">
        <title>Complete nucleotide sequence of plasmid Rts1: implications for evolution of large plasmid Genomes.</title>
        <authorList>
            <person name="Murata T."/>
            <person name="Ohnishi M."/>
            <person name="Ara T."/>
            <person name="Kaneko J."/>
            <person name="Han C.-G."/>
            <person name="Li Y.F."/>
            <person name="Takashima K."/>
            <person name="Nojima H."/>
            <person name="Nakayama K."/>
            <person name="Kaji A."/>
            <person name="Kamio Y."/>
            <person name="Miki T."/>
            <person name="Mori H."/>
            <person name="Ohtsubo E."/>
            <person name="Terawaki Y."/>
            <person name="Hayashi T."/>
        </authorList>
    </citation>
    <scope>NUCLEOTIDE SEQUENCE</scope>
    <source>
        <strain evidence="11">UR-75</strain>
        <plasmid evidence="11">Rts1</plasmid>
    </source>
</reference>
<dbReference type="GO" id="GO:0043138">
    <property type="term" value="F:3'-5' DNA helicase activity"/>
    <property type="evidence" value="ECO:0007669"/>
    <property type="project" value="UniProtKB-EC"/>
</dbReference>
<dbReference type="Gene3D" id="3.40.50.300">
    <property type="entry name" value="P-loop containing nucleotide triphosphate hydrolases"/>
    <property type="match status" value="2"/>
</dbReference>
<organism evidence="11">
    <name type="scientific">Proteus vulgaris</name>
    <dbReference type="NCBI Taxonomy" id="585"/>
    <lineage>
        <taxon>Bacteria</taxon>
        <taxon>Pseudomonadati</taxon>
        <taxon>Pseudomonadota</taxon>
        <taxon>Gammaproteobacteria</taxon>
        <taxon>Enterobacterales</taxon>
        <taxon>Morganellaceae</taxon>
        <taxon>Proteus</taxon>
    </lineage>
</organism>
<dbReference type="InterPro" id="IPR014016">
    <property type="entry name" value="UvrD-like_ATP-bd"/>
</dbReference>
<comment type="catalytic activity">
    <reaction evidence="6">
        <text>Couples ATP hydrolysis with the unwinding of duplex DNA by translocating in the 3'-5' direction.</text>
        <dbReference type="EC" id="5.6.2.4"/>
    </reaction>
</comment>
<dbReference type="PANTHER" id="PTHR11070:SF30">
    <property type="entry name" value="F-BOX DNA HELICASE 1"/>
    <property type="match status" value="1"/>
</dbReference>
<keyword evidence="2" id="KW-0378">Hydrolase</keyword>
<evidence type="ECO:0000256" key="7">
    <source>
        <dbReference type="ARBA" id="ARBA00034808"/>
    </source>
</evidence>
<gene>
    <name evidence="11" type="primary">orf193</name>
</gene>
<reference evidence="11" key="5">
    <citation type="journal article" date="1988" name="J. Bacteriol.">
        <title>Nucleotide sequence of an Rts1 fragment causing temperature-dependent instability.</title>
        <authorList>
            <person name="Tanaka M."/>
            <person name="Okawa N."/>
            <person name="Mori K."/>
            <person name="Suyama Y."/>
            <person name="Kaji A."/>
        </authorList>
    </citation>
    <scope>NUCLEOTIDE SEQUENCE</scope>
    <source>
        <strain evidence="11">UR-75</strain>
        <plasmid evidence="11">Rts1</plasmid>
    </source>
</reference>
<evidence type="ECO:0000256" key="8">
    <source>
        <dbReference type="ARBA" id="ARBA00048988"/>
    </source>
</evidence>
<dbReference type="SUPFAM" id="SSF52540">
    <property type="entry name" value="P-loop containing nucleoside triphosphate hydrolases"/>
    <property type="match status" value="1"/>
</dbReference>
<evidence type="ECO:0000313" key="11">
    <source>
        <dbReference type="EMBL" id="BAB93755.1"/>
    </source>
</evidence>
<evidence type="ECO:0000256" key="1">
    <source>
        <dbReference type="ARBA" id="ARBA00022741"/>
    </source>
</evidence>
<keyword evidence="3 11" id="KW-0347">Helicase</keyword>